<organism evidence="1 2">
    <name type="scientific">Dunaliella salina</name>
    <name type="common">Green alga</name>
    <name type="synonym">Protococcus salinus</name>
    <dbReference type="NCBI Taxonomy" id="3046"/>
    <lineage>
        <taxon>Eukaryota</taxon>
        <taxon>Viridiplantae</taxon>
        <taxon>Chlorophyta</taxon>
        <taxon>core chlorophytes</taxon>
        <taxon>Chlorophyceae</taxon>
        <taxon>CS clade</taxon>
        <taxon>Chlamydomonadales</taxon>
        <taxon>Dunaliellaceae</taxon>
        <taxon>Dunaliella</taxon>
    </lineage>
</organism>
<dbReference type="Proteomes" id="UP000815325">
    <property type="component" value="Unassembled WGS sequence"/>
</dbReference>
<dbReference type="EMBL" id="MU069534">
    <property type="protein sequence ID" value="KAF5839735.1"/>
    <property type="molecule type" value="Genomic_DNA"/>
</dbReference>
<proteinExistence type="predicted"/>
<accession>A0ABQ7GYP7</accession>
<sequence>MVLQAGSGAWATASHAELARPMLTVAAGSLLVALAAALRLVGEPAAAEPLLRSLVQLLVLCGVLGLDEQCKQCVDVLADLSGVFRPAPCGSLLEQRQLAALKVGWL</sequence>
<evidence type="ECO:0000313" key="2">
    <source>
        <dbReference type="Proteomes" id="UP000815325"/>
    </source>
</evidence>
<evidence type="ECO:0000313" key="1">
    <source>
        <dbReference type="EMBL" id="KAF5839735.1"/>
    </source>
</evidence>
<keyword evidence="2" id="KW-1185">Reference proteome</keyword>
<comment type="caution">
    <text evidence="1">The sequence shown here is derived from an EMBL/GenBank/DDBJ whole genome shotgun (WGS) entry which is preliminary data.</text>
</comment>
<name>A0ABQ7GYP7_DUNSA</name>
<gene>
    <name evidence="1" type="ORF">DUNSADRAFT_18735</name>
</gene>
<protein>
    <submittedName>
        <fullName evidence="1">Uncharacterized protein</fullName>
    </submittedName>
</protein>
<reference evidence="1" key="1">
    <citation type="submission" date="2017-08" db="EMBL/GenBank/DDBJ databases">
        <authorList>
            <person name="Polle J.E."/>
            <person name="Barry K."/>
            <person name="Cushman J."/>
            <person name="Schmutz J."/>
            <person name="Tran D."/>
            <person name="Hathwaick L.T."/>
            <person name="Yim W.C."/>
            <person name="Jenkins J."/>
            <person name="Mckie-Krisberg Z.M."/>
            <person name="Prochnik S."/>
            <person name="Lindquist E."/>
            <person name="Dockter R.B."/>
            <person name="Adam C."/>
            <person name="Molina H."/>
            <person name="Bunkerborg J."/>
            <person name="Jin E."/>
            <person name="Buchheim M."/>
            <person name="Magnuson J."/>
        </authorList>
    </citation>
    <scope>NUCLEOTIDE SEQUENCE</scope>
    <source>
        <strain evidence="1">CCAP 19/18</strain>
    </source>
</reference>